<gene>
    <name evidence="1" type="ORF">GKIL_3070</name>
</gene>
<dbReference type="HOGENOM" id="CLU_1684057_0_0_3"/>
<evidence type="ECO:0000313" key="1">
    <source>
        <dbReference type="EMBL" id="AGY59316.1"/>
    </source>
</evidence>
<dbReference type="AlphaFoldDB" id="U5QK95"/>
<dbReference type="OrthoDB" id="9832661at2"/>
<sequence length="156" mass="17776">MLQRLRELRSRYFGDLDSALIEPQPRPSGEATLTDTNAVDTEAELAAAAESVDPEVREAVLDLYQRCLERYEYVKEANEKFLAMLDEGLLTDLTGSDEQQRIRAFAENLTLDPIDQPMHYASYEEEDIVDEAQGLIDKETILFGDDDNLDNRSERT</sequence>
<proteinExistence type="predicted"/>
<keyword evidence="2" id="KW-1185">Reference proteome</keyword>
<dbReference type="Proteomes" id="UP000017396">
    <property type="component" value="Chromosome"/>
</dbReference>
<organism evidence="1 2">
    <name type="scientific">Gloeobacter kilaueensis (strain ATCC BAA-2537 / CCAP 1431/1 / ULC 316 / JS1)</name>
    <dbReference type="NCBI Taxonomy" id="1183438"/>
    <lineage>
        <taxon>Bacteria</taxon>
        <taxon>Bacillati</taxon>
        <taxon>Cyanobacteriota</taxon>
        <taxon>Cyanophyceae</taxon>
        <taxon>Gloeobacterales</taxon>
        <taxon>Gloeobacteraceae</taxon>
        <taxon>Gloeobacter</taxon>
    </lineage>
</organism>
<dbReference type="STRING" id="1183438.GKIL_3070"/>
<dbReference type="RefSeq" id="WP_023174568.1">
    <property type="nucleotide sequence ID" value="NC_022600.1"/>
</dbReference>
<dbReference type="EMBL" id="CP003587">
    <property type="protein sequence ID" value="AGY59316.1"/>
    <property type="molecule type" value="Genomic_DNA"/>
</dbReference>
<evidence type="ECO:0000313" key="2">
    <source>
        <dbReference type="Proteomes" id="UP000017396"/>
    </source>
</evidence>
<dbReference type="KEGG" id="glj:GKIL_3070"/>
<accession>U5QK95</accession>
<name>U5QK95_GLOK1</name>
<reference evidence="1 2" key="1">
    <citation type="journal article" date="2013" name="PLoS ONE">
        <title>Cultivation and Complete Genome Sequencing of Gloeobacter kilaueensis sp. nov., from a Lava Cave in Kilauea Caldera, Hawai'i.</title>
        <authorList>
            <person name="Saw J.H."/>
            <person name="Schatz M."/>
            <person name="Brown M.V."/>
            <person name="Kunkel D.D."/>
            <person name="Foster J.S."/>
            <person name="Shick H."/>
            <person name="Christensen S."/>
            <person name="Hou S."/>
            <person name="Wan X."/>
            <person name="Donachie S.P."/>
        </authorList>
    </citation>
    <scope>NUCLEOTIDE SEQUENCE [LARGE SCALE GENOMIC DNA]</scope>
    <source>
        <strain evidence="2">JS</strain>
    </source>
</reference>
<protein>
    <submittedName>
        <fullName evidence="1">Uncharacterized protein</fullName>
    </submittedName>
</protein>